<keyword evidence="3" id="KW-1185">Reference proteome</keyword>
<evidence type="ECO:0000313" key="2">
    <source>
        <dbReference type="EMBL" id="MCG2460360.1"/>
    </source>
</evidence>
<gene>
    <name evidence="2" type="ORF">K8352_06340</name>
</gene>
<dbReference type="RefSeq" id="WP_317901505.1">
    <property type="nucleotide sequence ID" value="NZ_JAIRBC010000007.1"/>
</dbReference>
<comment type="caution">
    <text evidence="2">The sequence shown here is derived from an EMBL/GenBank/DDBJ whole genome shotgun (WGS) entry which is preliminary data.</text>
</comment>
<sequence>MALDFKHPVDRVENISREEFQEKYMKPQKPVVLRGFLGDSVCYDKWSFDYFKKVAGEVEIQCFRNLEEDLDKTLKKSDIKMKFGDYLDIIEKGPTDLRLHLFNVFKHHPELYDDFTFPKIADNFLKKFCYMFFGGHGSVARMHQDIDLSNVFLTQFEGQRRVVLFAPEYSELLYRYPFNVHTGVDINNPDYERFPGLEFVKGQEVILSHGDTLFMPGEYWHYIEYVGGGFGMSLRTMNPYISKRAEGVYKILVLSKIDDWMRGAMGDKWFEHKKKIADERAAKAIKELQESN</sequence>
<evidence type="ECO:0000259" key="1">
    <source>
        <dbReference type="PROSITE" id="PS51184"/>
    </source>
</evidence>
<dbReference type="SUPFAM" id="SSF51197">
    <property type="entry name" value="Clavaminate synthase-like"/>
    <property type="match status" value="1"/>
</dbReference>
<protein>
    <submittedName>
        <fullName evidence="2">Cupin-like domain-containing protein</fullName>
    </submittedName>
</protein>
<dbReference type="EMBL" id="JAIRBC010000007">
    <property type="protein sequence ID" value="MCG2460360.1"/>
    <property type="molecule type" value="Genomic_DNA"/>
</dbReference>
<organism evidence="2 3">
    <name type="scientific">Cerina litoralis</name>
    <dbReference type="NCBI Taxonomy" id="2874477"/>
    <lineage>
        <taxon>Bacteria</taxon>
        <taxon>Pseudomonadati</taxon>
        <taxon>Bacteroidota</taxon>
        <taxon>Flavobacteriia</taxon>
        <taxon>Flavobacteriales</taxon>
        <taxon>Flavobacteriaceae</taxon>
        <taxon>Cerina</taxon>
    </lineage>
</organism>
<proteinExistence type="predicted"/>
<dbReference type="PANTHER" id="PTHR12461">
    <property type="entry name" value="HYPOXIA-INDUCIBLE FACTOR 1 ALPHA INHIBITOR-RELATED"/>
    <property type="match status" value="1"/>
</dbReference>
<dbReference type="InterPro" id="IPR041667">
    <property type="entry name" value="Cupin_8"/>
</dbReference>
<dbReference type="InterPro" id="IPR003347">
    <property type="entry name" value="JmjC_dom"/>
</dbReference>
<dbReference type="Proteomes" id="UP001200642">
    <property type="component" value="Unassembled WGS sequence"/>
</dbReference>
<dbReference type="Pfam" id="PF13621">
    <property type="entry name" value="Cupin_8"/>
    <property type="match status" value="1"/>
</dbReference>
<dbReference type="AlphaFoldDB" id="A0AAE3ETV6"/>
<reference evidence="2" key="1">
    <citation type="submission" date="2023-02" db="EMBL/GenBank/DDBJ databases">
        <title>Genome of Flavobacteriaceae gen. nov. sp. strain F89.</title>
        <authorList>
            <person name="Wang Y."/>
        </authorList>
    </citation>
    <scope>NUCLEOTIDE SEQUENCE</scope>
    <source>
        <strain evidence="2">F89</strain>
    </source>
</reference>
<evidence type="ECO:0000313" key="3">
    <source>
        <dbReference type="Proteomes" id="UP001200642"/>
    </source>
</evidence>
<dbReference type="PROSITE" id="PS51184">
    <property type="entry name" value="JMJC"/>
    <property type="match status" value="1"/>
</dbReference>
<dbReference type="PANTHER" id="PTHR12461:SF105">
    <property type="entry name" value="HYPOXIA-INDUCIBLE FACTOR 1-ALPHA INHIBITOR"/>
    <property type="match status" value="1"/>
</dbReference>
<name>A0AAE3ETV6_9FLAO</name>
<dbReference type="Gene3D" id="2.60.120.650">
    <property type="entry name" value="Cupin"/>
    <property type="match status" value="1"/>
</dbReference>
<accession>A0AAE3ETV6</accession>
<dbReference type="SMART" id="SM00558">
    <property type="entry name" value="JmjC"/>
    <property type="match status" value="1"/>
</dbReference>
<feature type="domain" description="JmjC" evidence="1">
    <location>
        <begin position="106"/>
        <end position="253"/>
    </location>
</feature>